<keyword evidence="2" id="KW-1185">Reference proteome</keyword>
<accession>A0ABW1CSE2</accession>
<dbReference type="PANTHER" id="PTHR21381:SF3">
    <property type="entry name" value="SGC REGION PROTEIN SGCQ-RELATED"/>
    <property type="match status" value="1"/>
</dbReference>
<dbReference type="EMBL" id="JBHSPA010000034">
    <property type="protein sequence ID" value="MFC5828087.1"/>
    <property type="molecule type" value="Genomic_DNA"/>
</dbReference>
<dbReference type="SUPFAM" id="SSF51395">
    <property type="entry name" value="FMN-linked oxidoreductases"/>
    <property type="match status" value="1"/>
</dbReference>
<sequence length="273" mass="28494">MPADQGTPWLGQGKLVLGMIHLQAMPGTPYHRDGSFQETLHTAVRSARALREGGADGCLIQTVDRVYAAGENSDPARIAALSLITRAVVEAVGAGFRVGAQLMRNAVRSSLAVVKVAGGSFTRVSALVGATMSPSGLVQGDPLAVMDYRKKIDAHDVKIIAEVESMHFTWLGGGKTVAEVASAAWQAGADAVSLCHTDDNTTMEMIAAVRAACPGLPIILAGHTHHGNAARLLGSQQGADGAFVGTCLETDGWGSAIDPDKVKSYVASIRERR</sequence>
<evidence type="ECO:0000313" key="1">
    <source>
        <dbReference type="EMBL" id="MFC5828087.1"/>
    </source>
</evidence>
<gene>
    <name evidence="1" type="ORF">ACFPZ3_29835</name>
</gene>
<dbReference type="Proteomes" id="UP001596058">
    <property type="component" value="Unassembled WGS sequence"/>
</dbReference>
<name>A0ABW1CSE2_9ACTN</name>
<dbReference type="InterPro" id="IPR013785">
    <property type="entry name" value="Aldolase_TIM"/>
</dbReference>
<dbReference type="Gene3D" id="3.20.20.70">
    <property type="entry name" value="Aldolase class I"/>
    <property type="match status" value="1"/>
</dbReference>
<dbReference type="Pfam" id="PF03437">
    <property type="entry name" value="BtpA"/>
    <property type="match status" value="1"/>
</dbReference>
<dbReference type="PIRSF" id="PIRSF005956">
    <property type="entry name" value="BtpA"/>
    <property type="match status" value="1"/>
</dbReference>
<comment type="caution">
    <text evidence="1">The sequence shown here is derived from an EMBL/GenBank/DDBJ whole genome shotgun (WGS) entry which is preliminary data.</text>
</comment>
<evidence type="ECO:0000313" key="2">
    <source>
        <dbReference type="Proteomes" id="UP001596058"/>
    </source>
</evidence>
<reference evidence="2" key="1">
    <citation type="journal article" date="2019" name="Int. J. Syst. Evol. Microbiol.">
        <title>The Global Catalogue of Microorganisms (GCM) 10K type strain sequencing project: providing services to taxonomists for standard genome sequencing and annotation.</title>
        <authorList>
            <consortium name="The Broad Institute Genomics Platform"/>
            <consortium name="The Broad Institute Genome Sequencing Center for Infectious Disease"/>
            <person name="Wu L."/>
            <person name="Ma J."/>
        </authorList>
    </citation>
    <scope>NUCLEOTIDE SEQUENCE [LARGE SCALE GENOMIC DNA]</scope>
    <source>
        <strain evidence="2">CCUG 53903</strain>
    </source>
</reference>
<organism evidence="1 2">
    <name type="scientific">Nonomuraea insulae</name>
    <dbReference type="NCBI Taxonomy" id="1616787"/>
    <lineage>
        <taxon>Bacteria</taxon>
        <taxon>Bacillati</taxon>
        <taxon>Actinomycetota</taxon>
        <taxon>Actinomycetes</taxon>
        <taxon>Streptosporangiales</taxon>
        <taxon>Streptosporangiaceae</taxon>
        <taxon>Nonomuraea</taxon>
    </lineage>
</organism>
<dbReference type="PANTHER" id="PTHR21381">
    <property type="entry name" value="ZGC:162297"/>
    <property type="match status" value="1"/>
</dbReference>
<dbReference type="InterPro" id="IPR005137">
    <property type="entry name" value="BtpA"/>
</dbReference>
<protein>
    <submittedName>
        <fullName evidence="1">BtpA/SgcQ family protein</fullName>
    </submittedName>
</protein>
<proteinExistence type="predicted"/>
<dbReference type="RefSeq" id="WP_379517591.1">
    <property type="nucleotide sequence ID" value="NZ_JBHSPA010000034.1"/>
</dbReference>